<sequence>MYIKSDKSTKGEHIHVSGIQVLPKNFIKTIIRYKQTPTQKQPTGSPNSDVVA</sequence>
<gene>
    <name evidence="1" type="ORF">Scep_012443</name>
</gene>
<proteinExistence type="predicted"/>
<dbReference type="AlphaFoldDB" id="A0AAP0JH43"/>
<evidence type="ECO:0000313" key="1">
    <source>
        <dbReference type="EMBL" id="KAK9132915.1"/>
    </source>
</evidence>
<comment type="caution">
    <text evidence="1">The sequence shown here is derived from an EMBL/GenBank/DDBJ whole genome shotgun (WGS) entry which is preliminary data.</text>
</comment>
<evidence type="ECO:0000313" key="2">
    <source>
        <dbReference type="Proteomes" id="UP001419268"/>
    </source>
</evidence>
<name>A0AAP0JH43_9MAGN</name>
<organism evidence="1 2">
    <name type="scientific">Stephania cephalantha</name>
    <dbReference type="NCBI Taxonomy" id="152367"/>
    <lineage>
        <taxon>Eukaryota</taxon>
        <taxon>Viridiplantae</taxon>
        <taxon>Streptophyta</taxon>
        <taxon>Embryophyta</taxon>
        <taxon>Tracheophyta</taxon>
        <taxon>Spermatophyta</taxon>
        <taxon>Magnoliopsida</taxon>
        <taxon>Ranunculales</taxon>
        <taxon>Menispermaceae</taxon>
        <taxon>Menispermoideae</taxon>
        <taxon>Cissampelideae</taxon>
        <taxon>Stephania</taxon>
    </lineage>
</organism>
<accession>A0AAP0JH43</accession>
<keyword evidence="2" id="KW-1185">Reference proteome</keyword>
<reference evidence="1 2" key="1">
    <citation type="submission" date="2024-01" db="EMBL/GenBank/DDBJ databases">
        <title>Genome assemblies of Stephania.</title>
        <authorList>
            <person name="Yang L."/>
        </authorList>
    </citation>
    <scope>NUCLEOTIDE SEQUENCE [LARGE SCALE GENOMIC DNA]</scope>
    <source>
        <strain evidence="1">JXDWG</strain>
        <tissue evidence="1">Leaf</tissue>
    </source>
</reference>
<dbReference type="EMBL" id="JBBNAG010000005">
    <property type="protein sequence ID" value="KAK9132915.1"/>
    <property type="molecule type" value="Genomic_DNA"/>
</dbReference>
<protein>
    <submittedName>
        <fullName evidence="1">Uncharacterized protein</fullName>
    </submittedName>
</protein>
<dbReference type="Proteomes" id="UP001419268">
    <property type="component" value="Unassembled WGS sequence"/>
</dbReference>